<gene>
    <name evidence="1" type="ORF">ERL59_13145</name>
</gene>
<dbReference type="NCBIfam" id="TIGR02906">
    <property type="entry name" value="spore_CotS"/>
    <property type="match status" value="1"/>
</dbReference>
<dbReference type="InterPro" id="IPR014255">
    <property type="entry name" value="Spore_coat_CotS"/>
</dbReference>
<dbReference type="PANTHER" id="PTHR39179:SF1">
    <property type="entry name" value="SPORE COAT PROTEIN I"/>
    <property type="match status" value="1"/>
</dbReference>
<keyword evidence="2" id="KW-1185">Reference proteome</keyword>
<keyword evidence="1" id="KW-0167">Capsid protein</keyword>
<accession>A0A6N9Q4X7</accession>
<dbReference type="Gene3D" id="3.90.1200.10">
    <property type="match status" value="1"/>
</dbReference>
<reference evidence="1 2" key="1">
    <citation type="submission" date="2019-01" db="EMBL/GenBank/DDBJ databases">
        <title>Chengkuizengella sp. nov., isolated from deep-sea sediment of East Pacific Ocean.</title>
        <authorList>
            <person name="Yang J."/>
            <person name="Lai Q."/>
            <person name="Shao Z."/>
        </authorList>
    </citation>
    <scope>NUCLEOTIDE SEQUENCE [LARGE SCALE GENOMIC DNA]</scope>
    <source>
        <strain evidence="1 2">YPA3-1-1</strain>
    </source>
</reference>
<dbReference type="AlphaFoldDB" id="A0A6N9Q4X7"/>
<organism evidence="1 2">
    <name type="scientific">Chengkuizengella marina</name>
    <dbReference type="NCBI Taxonomy" id="2507566"/>
    <lineage>
        <taxon>Bacteria</taxon>
        <taxon>Bacillati</taxon>
        <taxon>Bacillota</taxon>
        <taxon>Bacilli</taxon>
        <taxon>Bacillales</taxon>
        <taxon>Paenibacillaceae</taxon>
        <taxon>Chengkuizengella</taxon>
    </lineage>
</organism>
<keyword evidence="1" id="KW-0946">Virion</keyword>
<dbReference type="Proteomes" id="UP000448943">
    <property type="component" value="Unassembled WGS sequence"/>
</dbReference>
<dbReference type="GO" id="GO:0042601">
    <property type="term" value="C:endospore-forming forespore"/>
    <property type="evidence" value="ECO:0007669"/>
    <property type="project" value="TreeGrafter"/>
</dbReference>
<dbReference type="PANTHER" id="PTHR39179">
    <property type="entry name" value="SPORE COAT PROTEIN I"/>
    <property type="match status" value="1"/>
</dbReference>
<protein>
    <submittedName>
        <fullName evidence="1">CotS family spore coat protein</fullName>
    </submittedName>
</protein>
<proteinExistence type="predicted"/>
<evidence type="ECO:0000313" key="2">
    <source>
        <dbReference type="Proteomes" id="UP000448943"/>
    </source>
</evidence>
<evidence type="ECO:0000313" key="1">
    <source>
        <dbReference type="EMBL" id="NBI29905.1"/>
    </source>
</evidence>
<dbReference type="InterPro" id="IPR047175">
    <property type="entry name" value="CotS-like"/>
</dbReference>
<dbReference type="EMBL" id="SIJB01000028">
    <property type="protein sequence ID" value="NBI29905.1"/>
    <property type="molecule type" value="Genomic_DNA"/>
</dbReference>
<dbReference type="OrthoDB" id="9771902at2"/>
<dbReference type="RefSeq" id="WP_160646712.1">
    <property type="nucleotide sequence ID" value="NZ_SIJB01000028.1"/>
</dbReference>
<dbReference type="SUPFAM" id="SSF56112">
    <property type="entry name" value="Protein kinase-like (PK-like)"/>
    <property type="match status" value="1"/>
</dbReference>
<sequence length="355" mass="42013">MDQEYAQEKHLKRVLQLYPFEVGEVRLLESRSGRTTWEVNTDQGKKILKQAHMNPKRMLFIAGAHNDLVQKGLGITPIHKTKNGAICIGAEDHAYVVYDHVKGNEMIYYNKEQMKKIFDFAGKFHQSSKGYVPSNESKTRSRLNKWHKLFRWKLQELEGNKLLAQTYPDEPFSVLFLEYADKMLERGRTALNELDSGPYEEWIKQSIEDKSYCQQDFTLARFTELNGEPFMRELHSITYDLPSRDLRIILNKMMKKLSVWDIDFIIQLLREYDACYPLTRDQYRVLWTDLKFPHLFCAIVHKYFLSQKRSWGDEKYIWALQNIIAVEDSKERFLNQFSEITEAIKEGERGEKAEQ</sequence>
<name>A0A6N9Q4X7_9BACL</name>
<dbReference type="Gene3D" id="3.30.200.20">
    <property type="entry name" value="Phosphorylase Kinase, domain 1"/>
    <property type="match status" value="1"/>
</dbReference>
<dbReference type="InterPro" id="IPR011009">
    <property type="entry name" value="Kinase-like_dom_sf"/>
</dbReference>
<comment type="caution">
    <text evidence="1">The sequence shown here is derived from an EMBL/GenBank/DDBJ whole genome shotgun (WGS) entry which is preliminary data.</text>
</comment>